<dbReference type="SUPFAM" id="SSF51294">
    <property type="entry name" value="Hedgehog/intein (Hint) domain"/>
    <property type="match status" value="1"/>
</dbReference>
<dbReference type="InterPro" id="IPR030934">
    <property type="entry name" value="Intein_C"/>
</dbReference>
<keyword evidence="2" id="KW-0732">Signal</keyword>
<dbReference type="NCBIfam" id="TIGR01643">
    <property type="entry name" value="YD_repeat_2x"/>
    <property type="match status" value="2"/>
</dbReference>
<dbReference type="OrthoDB" id="291011at2"/>
<keyword evidence="4" id="KW-1185">Reference proteome</keyword>
<feature type="region of interest" description="Disordered" evidence="1">
    <location>
        <begin position="46"/>
        <end position="75"/>
    </location>
</feature>
<dbReference type="Gene3D" id="2.170.16.10">
    <property type="entry name" value="Hedgehog/Intein (Hint) domain"/>
    <property type="match status" value="1"/>
</dbReference>
<dbReference type="Pfam" id="PF05593">
    <property type="entry name" value="RHS_repeat"/>
    <property type="match status" value="2"/>
</dbReference>
<sequence precursor="true">MRRRRLMAAAVVTALTIGVVSGLPHSADQAQAAGKTKTAKYNGKSVVTDTPIKTGPWHGKNPPAPPPAKGSIPSQTTFPAAAQADLTLTAPTASGARTSASADTVSNVPYASAAGVPVAVAADPADSQNLASSDQLPSRVKAGTAASIPTTVHVTVTDHATAVAAGVSGEIVSVSRTDGKTGAADAAVALDYSSFGQAYGGDYASRLDLVALPPCALTTPKVAACQKETPLRFANDATHQRLTASVTIPGGTHPSVSTKSDGKSAAPGGTLVLAATATGSGSAGSYNATSLSASNSWSESSNTGNFTYSYPISVPPAIGGAAPTVALSYDSGAVDGHSTVENGQSSWIGDGWDYSPGYVERSYVPCSKAKPTSWSTSTDNCFALDANGNPVPALTLSYGSHGGQLVHDDGDTTNTHFKLQQDDGTQIDLLPNTATTTATSEMFRMRMPDGTTAYFGADTVPAELNNGVAVKPFGATNSTWFEPVFNNPAANSVCKDPTKATAANCETAWRWNLDFVVDPHGNVQQVFYNADLNAYGRGTAQTAATYVRGGTPKEIDYGWQLSDAIAGRQPGAKVYFGSVQRCVDPALDGGYGASSGGSAGCQSAPITSANLPGFQDTPYDLYCPTTNATCIEAAQNSPTFWSTMRLATIVTEVRENNAWHSVDQYNLFDQFNLAGDQNNSFNRPPLWLAAIRHCAAGNVDTHQICLPASGAGSLSVPDVTFAGSGAQMANRVPGVTGSGGTNLGLTPIDRARLVTITDELGAQTTITYDVPSAFALGCTAPPSGPADWHNTKLCYPEYWTPPGEPSPITDWFHKYVVTGITTKDDSGTGASLATSYTYDTTTGAAWHSNDSELVTDPKARTYDQYRGFASVTTTQGDGSDTPAGQTTTTYLRGMDWDPDIKAVAAGVDCPNTAAGITQAECPRVSVRDSQGGSTTDDVIFNGEALETQTFTAANGSVWNDTVSRPYLSAPVAAHARVSPLPALRARQIGTAAALTTTPTAAYGTVPKGTRTVETDNLYDPNLAHGGRTIASWAKSPVYSQTPAQPDTTPSLCTVPSYATDSAKPWITGYTDQIMTFRAATPCWDSSNNVASTTAATAVSGTQSFYDNDAGANPTTVSTGDITVAKVLDSFSGSTPVFVTKSSSGYDGYGRVILSRDALNRAAKTDYYSAAAGELPNKTVGTNPMGWTSTTLIDPTRSVPTDTTDANGKTVHETYDSLGRLTAEWNIDNPYTPTNTPPANSVFKYTVNTATPSVTETDKLRSDGTYTAGFTLEDSLGRTIQTQSSPVNDVSGRVVTATTYDSLGHAASVTGPEYDSANAPSGKPWAAVSGSHPLRATTTLYDGMSRPTVVTTYSAANAVTHSVTSYPGADRTDVTPPIAGAVPITGPDNQPTSGTKASTLTDARGNTTALYTYKGLDPAAFPFGTASAADVTSYSYDAAGNQTQVKDALGNTWTYTFNLQGQKTTADDPDTGVTTYGTPANGANPYASGYDAVGNLVQVQDGRGKALHYSYDALNRKTAEYSGTSTSGTQLAQWDFDSLAKGQPTDSKRFTTGAGQPYVNAVAGYDAGYRPTGQSVTIPSGDGNNTLAGTYTTGLTYTPITGQLYQTTLPTLPTGDDLQPDVVTNGYNDNGLLTSTGDYFADLLTDSSYTEYGEVQRRLLGDYPNQVAADTVYDQATRRVGNYTVSALAWNRPIDTTAYTYNTAGQITSETDLQGNATSYNSSTGLVSASAAQDVQCYAYDYAGRLSAAWTDNKIANGTVFGTVNGVQDTFAAQPPDGAFGSCVDPQPSTSNRAAASAQLTGAGASPAAYWQTYSIDAVGDRKSETDYSLGTDPSQDTTNTYTYPAAGTRAPGSGPHTLSQVTHTTGTSPSISDTYTYDNSGNLKTHAISNQPTKNQSLAFDAEGHLSTDTDTAGDSASYTYDADGTQLIRRDATGATLYLSGTELHMDTSGVVTGQRYFSYPGAPTIVESGGSAPVISYEAGNQQGTATTAIAAGTGTPGSPATPDKSVIARRAYTPFNTPRGTANTTNSWGLSFPDDHTFLGASTDASTGLVDIGARKYDPSTGRFISADPLLQEDSPQTIGGYAYAGNDPVDGSDPTGLQMKAAIYGDGGTTPVVNGQQMLSISPHVSVSANSKSFLHLYEAYAKGMEWTYSHGSYKDARSQEAAAWNAGCSRINDCTFNGLTTAIGNLDDTTPTNRKATPIQGIDVVGIGPEEHVLEMSGDGTVSDYTSLTHGELGSGALELGVRAGGLAMNLASAMTQQFCHSFAADTEVLMADGTDKAIQDVAVGDEIKNAQPDGPNEKHRVDEIHKTLTDTDFTDLTVSTPTGPRTITGTQNHPYWDATTGKFTIASQLKPGDHLQTDDAGAVTVLTVRDYVSSMVTYDLTIDGLHTYYVVAGDTPVLVHNCGGWLDGHESNCVCDGTGGDPVYPDGPSSADVDEAYAQRSDEQDEKEPTAAEVAQSIANGHAGGKHAGDFPGMTVDDLASHTESVLDNAAMTKPLSKGRIAFSDGISVVLYDPNTDDKGTIFTPDDFDEYWKGLS</sequence>
<dbReference type="KEGG" id="cai:Caci_3166"/>
<dbReference type="Proteomes" id="UP000000851">
    <property type="component" value="Chromosome"/>
</dbReference>
<dbReference type="Gene3D" id="2.180.10.10">
    <property type="entry name" value="RHS repeat-associated core"/>
    <property type="match status" value="2"/>
</dbReference>
<dbReference type="Pfam" id="PF07591">
    <property type="entry name" value="PT-HINT"/>
    <property type="match status" value="1"/>
</dbReference>
<evidence type="ECO:0000256" key="2">
    <source>
        <dbReference type="SAM" id="SignalP"/>
    </source>
</evidence>
<evidence type="ECO:0000256" key="1">
    <source>
        <dbReference type="SAM" id="MobiDB-lite"/>
    </source>
</evidence>
<dbReference type="RefSeq" id="WP_012787367.1">
    <property type="nucleotide sequence ID" value="NC_013131.1"/>
</dbReference>
<dbReference type="HOGENOM" id="CLU_000662_1_0_11"/>
<evidence type="ECO:0000313" key="3">
    <source>
        <dbReference type="EMBL" id="ACU72074.1"/>
    </source>
</evidence>
<dbReference type="InParanoid" id="C7Q668"/>
<dbReference type="CDD" id="cd00081">
    <property type="entry name" value="Hint"/>
    <property type="match status" value="1"/>
</dbReference>
<feature type="signal peptide" evidence="2">
    <location>
        <begin position="1"/>
        <end position="32"/>
    </location>
</feature>
<feature type="region of interest" description="Disordered" evidence="1">
    <location>
        <begin position="1188"/>
        <end position="1207"/>
    </location>
</feature>
<name>C7Q668_CATAD</name>
<protein>
    <submittedName>
        <fullName evidence="3">YD repeat protein</fullName>
    </submittedName>
</protein>
<accession>C7Q668</accession>
<dbReference type="InterPro" id="IPR006530">
    <property type="entry name" value="YD"/>
</dbReference>
<dbReference type="InterPro" id="IPR031325">
    <property type="entry name" value="RHS_repeat"/>
</dbReference>
<dbReference type="EMBL" id="CP001700">
    <property type="protein sequence ID" value="ACU72074.1"/>
    <property type="molecule type" value="Genomic_DNA"/>
</dbReference>
<proteinExistence type="predicted"/>
<dbReference type="PANTHER" id="PTHR32305:SF17">
    <property type="entry name" value="TRNA NUCLEASE WAPA"/>
    <property type="match status" value="1"/>
</dbReference>
<feature type="chain" id="PRO_5002982822" evidence="2">
    <location>
        <begin position="33"/>
        <end position="2542"/>
    </location>
</feature>
<feature type="compositionally biased region" description="Polar residues" evidence="1">
    <location>
        <begin position="1188"/>
        <end position="1206"/>
    </location>
</feature>
<dbReference type="InterPro" id="IPR050708">
    <property type="entry name" value="T6SS_VgrG/RHS"/>
</dbReference>
<dbReference type="STRING" id="479433.Caci_3166"/>
<reference evidence="3 4" key="1">
    <citation type="journal article" date="2009" name="Stand. Genomic Sci.">
        <title>Complete genome sequence of Catenulispora acidiphila type strain (ID 139908).</title>
        <authorList>
            <person name="Copeland A."/>
            <person name="Lapidus A."/>
            <person name="Glavina Del Rio T."/>
            <person name="Nolan M."/>
            <person name="Lucas S."/>
            <person name="Chen F."/>
            <person name="Tice H."/>
            <person name="Cheng J.F."/>
            <person name="Bruce D."/>
            <person name="Goodwin L."/>
            <person name="Pitluck S."/>
            <person name="Mikhailova N."/>
            <person name="Pati A."/>
            <person name="Ivanova N."/>
            <person name="Mavromatis K."/>
            <person name="Chen A."/>
            <person name="Palaniappan K."/>
            <person name="Chain P."/>
            <person name="Land M."/>
            <person name="Hauser L."/>
            <person name="Chang Y.J."/>
            <person name="Jeffries C.D."/>
            <person name="Chertkov O."/>
            <person name="Brettin T."/>
            <person name="Detter J.C."/>
            <person name="Han C."/>
            <person name="Ali Z."/>
            <person name="Tindall B.J."/>
            <person name="Goker M."/>
            <person name="Bristow J."/>
            <person name="Eisen J.A."/>
            <person name="Markowitz V."/>
            <person name="Hugenholtz P."/>
            <person name="Kyrpides N.C."/>
            <person name="Klenk H.P."/>
        </authorList>
    </citation>
    <scope>NUCLEOTIDE SEQUENCE [LARGE SCALE GENOMIC DNA]</scope>
    <source>
        <strain evidence="4">DSM 44928 / JCM 14897 / NBRC 102108 / NRRL B-24433 / ID139908</strain>
    </source>
</reference>
<gene>
    <name evidence="3" type="ordered locus">Caci_3166</name>
</gene>
<feature type="region of interest" description="Disordered" evidence="1">
    <location>
        <begin position="2430"/>
        <end position="2455"/>
    </location>
</feature>
<dbReference type="InterPro" id="IPR022385">
    <property type="entry name" value="Rhs_assc_core"/>
</dbReference>
<dbReference type="NCBIfam" id="TIGR03696">
    <property type="entry name" value="Rhs_assc_core"/>
    <property type="match status" value="1"/>
</dbReference>
<dbReference type="eggNOG" id="COG3209">
    <property type="taxonomic scope" value="Bacteria"/>
</dbReference>
<dbReference type="PROSITE" id="PS50818">
    <property type="entry name" value="INTEIN_C_TER"/>
    <property type="match status" value="1"/>
</dbReference>
<organism evidence="3 4">
    <name type="scientific">Catenulispora acidiphila (strain DSM 44928 / JCM 14897 / NBRC 102108 / NRRL B-24433 / ID139908)</name>
    <dbReference type="NCBI Taxonomy" id="479433"/>
    <lineage>
        <taxon>Bacteria</taxon>
        <taxon>Bacillati</taxon>
        <taxon>Actinomycetota</taxon>
        <taxon>Actinomycetes</taxon>
        <taxon>Catenulisporales</taxon>
        <taxon>Catenulisporaceae</taxon>
        <taxon>Catenulispora</taxon>
    </lineage>
</organism>
<evidence type="ECO:0000313" key="4">
    <source>
        <dbReference type="Proteomes" id="UP000000851"/>
    </source>
</evidence>
<dbReference type="InterPro" id="IPR036844">
    <property type="entry name" value="Hint_dom_sf"/>
</dbReference>
<dbReference type="PANTHER" id="PTHR32305">
    <property type="match status" value="1"/>
</dbReference>
<dbReference type="NCBIfam" id="TIGR01443">
    <property type="entry name" value="intein_Cterm"/>
    <property type="match status" value="1"/>
</dbReference>